<keyword evidence="1" id="KW-1133">Transmembrane helix</keyword>
<protein>
    <submittedName>
        <fullName evidence="2">Uncharacterized protein</fullName>
    </submittedName>
</protein>
<dbReference type="AlphaFoldDB" id="A0A9X1YNQ0"/>
<dbReference type="Proteomes" id="UP001139353">
    <property type="component" value="Unassembled WGS sequence"/>
</dbReference>
<evidence type="ECO:0000313" key="3">
    <source>
        <dbReference type="Proteomes" id="UP001139353"/>
    </source>
</evidence>
<dbReference type="EMBL" id="JAJLJH010000015">
    <property type="protein sequence ID" value="MCK9689558.1"/>
    <property type="molecule type" value="Genomic_DNA"/>
</dbReference>
<organism evidence="2 3">
    <name type="scientific">Scleromatobacter humisilvae</name>
    <dbReference type="NCBI Taxonomy" id="2897159"/>
    <lineage>
        <taxon>Bacteria</taxon>
        <taxon>Pseudomonadati</taxon>
        <taxon>Pseudomonadota</taxon>
        <taxon>Betaproteobacteria</taxon>
        <taxon>Burkholderiales</taxon>
        <taxon>Sphaerotilaceae</taxon>
        <taxon>Scleromatobacter</taxon>
    </lineage>
</organism>
<feature type="transmembrane region" description="Helical" evidence="1">
    <location>
        <begin position="45"/>
        <end position="72"/>
    </location>
</feature>
<keyword evidence="3" id="KW-1185">Reference proteome</keyword>
<accession>A0A9X1YNQ0</accession>
<comment type="caution">
    <text evidence="2">The sequence shown here is derived from an EMBL/GenBank/DDBJ whole genome shotgun (WGS) entry which is preliminary data.</text>
</comment>
<sequence>MMTLVPDTPPPRRPLFWRVVHVVAGVALFLYALRVLPPMPLQRGGLVLIAALLAAGSMALTDSLVGVVANFFEKTQKGESQ</sequence>
<name>A0A9X1YNQ0_9BURK</name>
<dbReference type="RefSeq" id="WP_275685608.1">
    <property type="nucleotide sequence ID" value="NZ_JAJLJH010000015.1"/>
</dbReference>
<gene>
    <name evidence="2" type="ORF">LPC04_27885</name>
</gene>
<feature type="transmembrane region" description="Helical" evidence="1">
    <location>
        <begin position="15"/>
        <end position="33"/>
    </location>
</feature>
<keyword evidence="1" id="KW-0472">Membrane</keyword>
<proteinExistence type="predicted"/>
<evidence type="ECO:0000313" key="2">
    <source>
        <dbReference type="EMBL" id="MCK9689558.1"/>
    </source>
</evidence>
<keyword evidence="1" id="KW-0812">Transmembrane</keyword>
<reference evidence="2" key="1">
    <citation type="submission" date="2021-11" db="EMBL/GenBank/DDBJ databases">
        <title>BS-T2-15 a new species belonging to the Comamonadaceae family isolated from the soil of a French oak forest.</title>
        <authorList>
            <person name="Mieszkin S."/>
            <person name="Alain K."/>
        </authorList>
    </citation>
    <scope>NUCLEOTIDE SEQUENCE</scope>
    <source>
        <strain evidence="2">BS-T2-15</strain>
    </source>
</reference>
<evidence type="ECO:0000256" key="1">
    <source>
        <dbReference type="SAM" id="Phobius"/>
    </source>
</evidence>